<evidence type="ECO:0000313" key="1">
    <source>
        <dbReference type="EMBL" id="PTQ57166.1"/>
    </source>
</evidence>
<gene>
    <name evidence="1" type="ORF">BSOLF_2198</name>
</gene>
<dbReference type="EMBL" id="PEBX01000012">
    <property type="protein sequence ID" value="PTQ57166.1"/>
    <property type="molecule type" value="Genomic_DNA"/>
</dbReference>
<dbReference type="SUPFAM" id="SSF56784">
    <property type="entry name" value="HAD-like"/>
    <property type="match status" value="1"/>
</dbReference>
<dbReference type="Proteomes" id="UP000244338">
    <property type="component" value="Unassembled WGS sequence"/>
</dbReference>
<comment type="caution">
    <text evidence="1">The sequence shown here is derived from an EMBL/GenBank/DDBJ whole genome shotgun (WGS) entry which is preliminary data.</text>
</comment>
<dbReference type="AlphaFoldDB" id="A0A2R6Y3A0"/>
<reference evidence="2" key="1">
    <citation type="journal article" date="2018" name="Sci. Rep.">
        <title>Lignite coal burning seam in the remote Altai Mountains harbors a hydrogen-driven thermophilic microbial community.</title>
        <authorList>
            <person name="Kadnikov V.V."/>
            <person name="Mardanov A.V."/>
            <person name="Ivasenko D.A."/>
            <person name="Antsiferov D.V."/>
            <person name="Beletsky A.V."/>
            <person name="Karnachuk O.V."/>
            <person name="Ravin N.V."/>
        </authorList>
    </citation>
    <scope>NUCLEOTIDE SEQUENCE [LARGE SCALE GENOMIC DNA]</scope>
</reference>
<sequence>MFAPSSLKLVVFDLDGTIYEETHHFDYYAERIAEKLPDVQAQRFWQDYRDSLEGKHTLKIGRAYDALNDRIIAHRRLTPQAVWNWEGATLDRDVWHDDYSPSLDPRRQNIVLIGDQWWLPATVAIHYGISKEKLGQAFLETRAFMQSDAFHMRPIPGLRDWIVTLKKEGAHVALMTNSPEEDSRAIIDKLGLTELFDTMIFLAEKPLRTEAHLKRLLQISGAAPEEGLSVGDNWQNDIAPAGAIGMKTLLIDSHGLAEPGDADLVYPSLSSALKTMLNVSSERA</sequence>
<dbReference type="InterPro" id="IPR050155">
    <property type="entry name" value="HAD-like_hydrolase_sf"/>
</dbReference>
<dbReference type="Pfam" id="PF00702">
    <property type="entry name" value="Hydrolase"/>
    <property type="match status" value="1"/>
</dbReference>
<accession>A0A2R6Y3A0</accession>
<dbReference type="Gene3D" id="3.40.50.1000">
    <property type="entry name" value="HAD superfamily/HAD-like"/>
    <property type="match status" value="1"/>
</dbReference>
<evidence type="ECO:0000313" key="2">
    <source>
        <dbReference type="Proteomes" id="UP000244338"/>
    </source>
</evidence>
<name>A0A2R6Y3A0_9BACL</name>
<protein>
    <submittedName>
        <fullName evidence="1">Uncharacterized protein</fullName>
    </submittedName>
</protein>
<dbReference type="InterPro" id="IPR036412">
    <property type="entry name" value="HAD-like_sf"/>
</dbReference>
<dbReference type="GO" id="GO:0008967">
    <property type="term" value="F:phosphoglycolate phosphatase activity"/>
    <property type="evidence" value="ECO:0007669"/>
    <property type="project" value="TreeGrafter"/>
</dbReference>
<dbReference type="InterPro" id="IPR023214">
    <property type="entry name" value="HAD_sf"/>
</dbReference>
<proteinExistence type="predicted"/>
<dbReference type="PANTHER" id="PTHR43434">
    <property type="entry name" value="PHOSPHOGLYCOLATE PHOSPHATASE"/>
    <property type="match status" value="1"/>
</dbReference>
<dbReference type="PANTHER" id="PTHR43434:SF1">
    <property type="entry name" value="PHOSPHOGLYCOLATE PHOSPHATASE"/>
    <property type="match status" value="1"/>
</dbReference>
<dbReference type="GO" id="GO:0006281">
    <property type="term" value="P:DNA repair"/>
    <property type="evidence" value="ECO:0007669"/>
    <property type="project" value="TreeGrafter"/>
</dbReference>
<organism evidence="1 2">
    <name type="scientific">Candidatus Carbonibacillus altaicus</name>
    <dbReference type="NCBI Taxonomy" id="2163959"/>
    <lineage>
        <taxon>Bacteria</taxon>
        <taxon>Bacillati</taxon>
        <taxon>Bacillota</taxon>
        <taxon>Bacilli</taxon>
        <taxon>Bacillales</taxon>
        <taxon>Candidatus Carbonibacillus</taxon>
    </lineage>
</organism>